<dbReference type="InterPro" id="IPR011698">
    <property type="entry name" value="GATase_3"/>
</dbReference>
<protein>
    <submittedName>
        <fullName evidence="1">Cobyric acid synthase</fullName>
    </submittedName>
</protein>
<reference evidence="1 2" key="1">
    <citation type="journal article" date="2017" name="Genome Announc.">
        <title>Draft Genome Sequences of Four Alkaliphilic Bacteria Belonging to the Anaerobacillus Genus.</title>
        <authorList>
            <person name="Bassil N.M."/>
            <person name="Lloyd J.R."/>
        </authorList>
    </citation>
    <scope>NUCLEOTIDE SEQUENCE [LARGE SCALE GENOMIC DNA]</scope>
    <source>
        <strain evidence="1 2">NB2006</strain>
    </source>
</reference>
<dbReference type="PANTHER" id="PTHR21343:SF1">
    <property type="entry name" value="COBYRIC ACID SYNTHASE"/>
    <property type="match status" value="1"/>
</dbReference>
<gene>
    <name evidence="1" type="ORF">AWH56_025220</name>
</gene>
<dbReference type="SUPFAM" id="SSF52317">
    <property type="entry name" value="Class I glutamine amidotransferase-like"/>
    <property type="match status" value="1"/>
</dbReference>
<evidence type="ECO:0000313" key="2">
    <source>
        <dbReference type="Proteomes" id="UP000180175"/>
    </source>
</evidence>
<dbReference type="OrthoDB" id="9808302at2"/>
<dbReference type="KEGG" id="aia:AWH56_025220"/>
<evidence type="ECO:0000313" key="1">
    <source>
        <dbReference type="EMBL" id="QOY38766.2"/>
    </source>
</evidence>
<dbReference type="Pfam" id="PF01656">
    <property type="entry name" value="CbiA"/>
    <property type="match status" value="1"/>
</dbReference>
<reference evidence="1 2" key="2">
    <citation type="journal article" date="2019" name="Int. J. Syst. Evol. Microbiol.">
        <title>Anaerobacillus isosaccharinicus sp. nov., an alkaliphilic bacterium which degrades isosaccharinic acid.</title>
        <authorList>
            <person name="Bassil N.M."/>
            <person name="Lloyd J.R."/>
        </authorList>
    </citation>
    <scope>NUCLEOTIDE SEQUENCE [LARGE SCALE GENOMIC DNA]</scope>
    <source>
        <strain evidence="1 2">NB2006</strain>
    </source>
</reference>
<keyword evidence="2" id="KW-1185">Reference proteome</keyword>
<name>A0A7S7RE66_9BACI</name>
<dbReference type="CDD" id="cd05389">
    <property type="entry name" value="CobQ_N"/>
    <property type="match status" value="1"/>
</dbReference>
<dbReference type="PROSITE" id="PS51274">
    <property type="entry name" value="GATASE_COBBQ"/>
    <property type="match status" value="1"/>
</dbReference>
<sequence length="509" mass="57426">MKMKGIMLQGTSSDVGKSVLCTALCRLFKEQGLKVAPFKSQNMSNNSYVTNKGEEIGRAQGIQAEAANVEASVYMNPILLKPSNDCTSEVIYFGKPWRTLSGKDYRQQFYELGLEAIKQSKEKLSEQFDYLVVEGAGSPVEINLNDREIVNMKVAEILDIPVILVADIDRGGVFASVVGTLQLLSEEERKRVKGIIINKFRGDLSLFDSGVEWIESYTGKPVLGVVPYMRDLAIESEDSLAIPHYVTKEKRGLDIAVIKLPFVSNFTDLEPFRFEKDVSLRFVERGEDLGVPDAVIIPGTKSTINDLKYLRENKVAEAIIRYVNDGGRIIGICGGYQILGKEIIDKAGTDTSVVGFQVDGLGLLPISTQFEEKKLVKHSKGKITIADTEIDVDGYEIHLGQTKMLSYNNSSYSAFIKTNDFVEEGVYHSNGKVIGTYFHHLFHNDRWRNYWLNQIRADKKLEKIELENALIYERKKHLAYEQLGEFVERYLDIPKMIEIVQQWGEKTKC</sequence>
<dbReference type="Gene3D" id="3.40.50.880">
    <property type="match status" value="1"/>
</dbReference>
<accession>A0A7S7RE66</accession>
<dbReference type="HAMAP" id="MF_00028">
    <property type="entry name" value="CobQ"/>
    <property type="match status" value="1"/>
</dbReference>
<dbReference type="UniPathway" id="UPA00148"/>
<dbReference type="GO" id="GO:0009236">
    <property type="term" value="P:cobalamin biosynthetic process"/>
    <property type="evidence" value="ECO:0007669"/>
    <property type="project" value="UniProtKB-UniRule"/>
</dbReference>
<dbReference type="EMBL" id="CP063356">
    <property type="protein sequence ID" value="QOY38766.2"/>
    <property type="molecule type" value="Genomic_DNA"/>
</dbReference>
<dbReference type="InterPro" id="IPR004459">
    <property type="entry name" value="CobQ_synth"/>
</dbReference>
<dbReference type="Gene3D" id="3.40.50.300">
    <property type="entry name" value="P-loop containing nucleotide triphosphate hydrolases"/>
    <property type="match status" value="1"/>
</dbReference>
<dbReference type="InterPro" id="IPR033949">
    <property type="entry name" value="CobQ_GATase1"/>
</dbReference>
<dbReference type="NCBIfam" id="NF001989">
    <property type="entry name" value="PRK00784.1"/>
    <property type="match status" value="1"/>
</dbReference>
<dbReference type="InterPro" id="IPR047045">
    <property type="entry name" value="CobQ_N"/>
</dbReference>
<dbReference type="InterPro" id="IPR029062">
    <property type="entry name" value="Class_I_gatase-like"/>
</dbReference>
<dbReference type="GO" id="GO:0003824">
    <property type="term" value="F:catalytic activity"/>
    <property type="evidence" value="ECO:0007669"/>
    <property type="project" value="InterPro"/>
</dbReference>
<dbReference type="Pfam" id="PF07685">
    <property type="entry name" value="GATase_3"/>
    <property type="match status" value="1"/>
</dbReference>
<dbReference type="NCBIfam" id="TIGR00313">
    <property type="entry name" value="cobQ"/>
    <property type="match status" value="1"/>
</dbReference>
<dbReference type="CDD" id="cd01750">
    <property type="entry name" value="GATase1_CobQ"/>
    <property type="match status" value="1"/>
</dbReference>
<dbReference type="InterPro" id="IPR002586">
    <property type="entry name" value="CobQ/CobB/MinD/ParA_Nub-bd_dom"/>
</dbReference>
<dbReference type="GO" id="GO:0015420">
    <property type="term" value="F:ABC-type vitamin B12 transporter activity"/>
    <property type="evidence" value="ECO:0007669"/>
    <property type="project" value="UniProtKB-UniRule"/>
</dbReference>
<dbReference type="PANTHER" id="PTHR21343">
    <property type="entry name" value="DETHIOBIOTIN SYNTHETASE"/>
    <property type="match status" value="1"/>
</dbReference>
<dbReference type="SUPFAM" id="SSF52540">
    <property type="entry name" value="P-loop containing nucleoside triphosphate hydrolases"/>
    <property type="match status" value="1"/>
</dbReference>
<organism evidence="1 2">
    <name type="scientific">Anaerobacillus isosaccharinicus</name>
    <dbReference type="NCBI Taxonomy" id="1532552"/>
    <lineage>
        <taxon>Bacteria</taxon>
        <taxon>Bacillati</taxon>
        <taxon>Bacillota</taxon>
        <taxon>Bacilli</taxon>
        <taxon>Bacillales</taxon>
        <taxon>Bacillaceae</taxon>
        <taxon>Anaerobacillus</taxon>
    </lineage>
</organism>
<proteinExistence type="inferred from homology"/>
<dbReference type="InterPro" id="IPR027417">
    <property type="entry name" value="P-loop_NTPase"/>
</dbReference>
<dbReference type="Proteomes" id="UP000180175">
    <property type="component" value="Chromosome"/>
</dbReference>